<name>A0A0U4BEG7_9ACTN</name>
<dbReference type="InterPro" id="IPR001173">
    <property type="entry name" value="Glyco_trans_2-like"/>
</dbReference>
<sequence>MKPRLTIGLITFNGSASIARSIESQLSQTFRDFTLLIFDNASTDGTSEICAAFAAEDPRVVHVRHPATVPQSDNFRGVLMAADTEYFMWATDDDLRSPRFAEDCIELLDHHPNAVAACTPVQFRAQDGSLTDARGTFSIEGTPEQRLRTYFANPRDSSRLFGVYRTDGLKKAYAEDTSVFGYDWLVVGLTMLEGDHLETGTVGLVRAANAPGKYFASFKRHFVREPGPWGVLSSFLPLLPMTRQLRSRLPRSAWRASRWRLLRLNLHQSLLMLRWRFPRLEPVFRLVRRVDRSVGNS</sequence>
<feature type="domain" description="Glycosyltransferase 2-like" evidence="1">
    <location>
        <begin position="7"/>
        <end position="146"/>
    </location>
</feature>
<dbReference type="Gene3D" id="3.90.550.10">
    <property type="entry name" value="Spore Coat Polysaccharide Biosynthesis Protein SpsA, Chain A"/>
    <property type="match status" value="1"/>
</dbReference>
<dbReference type="PATRIC" id="fig|2041.4.peg.3274"/>
<evidence type="ECO:0000259" key="1">
    <source>
        <dbReference type="Pfam" id="PF00535"/>
    </source>
</evidence>
<dbReference type="AlphaFoldDB" id="A0A0U4BEG7"/>
<reference evidence="2 3" key="1">
    <citation type="journal article" date="1991" name="Int. J. Syst. Bacteriol.">
        <title>Description of the erythromycin-producing bacterium Arthrobacter sp. strain NRRL B-3381 as Aeromicrobium erythreum gen. nov., sp. nov.</title>
        <authorList>
            <person name="Miller E.S."/>
            <person name="Woese C.R."/>
            <person name="Brenner S."/>
        </authorList>
    </citation>
    <scope>NUCLEOTIDE SEQUENCE [LARGE SCALE GENOMIC DNA]</scope>
    <source>
        <strain evidence="2 3">AR18</strain>
    </source>
</reference>
<dbReference type="PANTHER" id="PTHR22916:SF56">
    <property type="entry name" value="GLYCOSYL TRANSFERASE"/>
    <property type="match status" value="1"/>
</dbReference>
<dbReference type="STRING" id="2041.AERYTH_15680"/>
<dbReference type="KEGG" id="aer:AERYTH_15680"/>
<accession>A0A0U4BEG7</accession>
<dbReference type="PANTHER" id="PTHR22916">
    <property type="entry name" value="GLYCOSYLTRANSFERASE"/>
    <property type="match status" value="1"/>
</dbReference>
<dbReference type="Proteomes" id="UP000067689">
    <property type="component" value="Chromosome"/>
</dbReference>
<dbReference type="SUPFAM" id="SSF53448">
    <property type="entry name" value="Nucleotide-diphospho-sugar transferases"/>
    <property type="match status" value="1"/>
</dbReference>
<keyword evidence="3" id="KW-1185">Reference proteome</keyword>
<dbReference type="EMBL" id="CP011502">
    <property type="protein sequence ID" value="ALX06036.1"/>
    <property type="molecule type" value="Genomic_DNA"/>
</dbReference>
<organism evidence="2 3">
    <name type="scientific">Aeromicrobium erythreum</name>
    <dbReference type="NCBI Taxonomy" id="2041"/>
    <lineage>
        <taxon>Bacteria</taxon>
        <taxon>Bacillati</taxon>
        <taxon>Actinomycetota</taxon>
        <taxon>Actinomycetes</taxon>
        <taxon>Propionibacteriales</taxon>
        <taxon>Nocardioidaceae</taxon>
        <taxon>Aeromicrobium</taxon>
    </lineage>
</organism>
<dbReference type="CDD" id="cd00761">
    <property type="entry name" value="Glyco_tranf_GTA_type"/>
    <property type="match status" value="1"/>
</dbReference>
<dbReference type="GO" id="GO:0016740">
    <property type="term" value="F:transferase activity"/>
    <property type="evidence" value="ECO:0007669"/>
    <property type="project" value="UniProtKB-KW"/>
</dbReference>
<dbReference type="RefSeq" id="WP_067860599.1">
    <property type="nucleotide sequence ID" value="NZ_CP011502.1"/>
</dbReference>
<protein>
    <submittedName>
        <fullName evidence="2">Glycosyl transferase</fullName>
    </submittedName>
</protein>
<proteinExistence type="predicted"/>
<dbReference type="OrthoDB" id="3177103at2"/>
<dbReference type="Pfam" id="PF00535">
    <property type="entry name" value="Glycos_transf_2"/>
    <property type="match status" value="1"/>
</dbReference>
<gene>
    <name evidence="2" type="ORF">AERYTH_15680</name>
</gene>
<dbReference type="InterPro" id="IPR029044">
    <property type="entry name" value="Nucleotide-diphossugar_trans"/>
</dbReference>
<keyword evidence="2" id="KW-0808">Transferase</keyword>
<evidence type="ECO:0000313" key="2">
    <source>
        <dbReference type="EMBL" id="ALX06036.1"/>
    </source>
</evidence>
<evidence type="ECO:0000313" key="3">
    <source>
        <dbReference type="Proteomes" id="UP000067689"/>
    </source>
</evidence>